<keyword evidence="4" id="KW-1185">Reference proteome</keyword>
<evidence type="ECO:0000256" key="1">
    <source>
        <dbReference type="SAM" id="MobiDB-lite"/>
    </source>
</evidence>
<dbReference type="Proteomes" id="UP001152888">
    <property type="component" value="Unassembled WGS sequence"/>
</dbReference>
<sequence length="492" mass="56200">MKPRDEKENRQKNKGVNVVDTNDPDTCSCSENIAKIKQEVQTVIELMGPATPKLPDGSFSNTADTERTNELTYSGITNEKSDPCKKDCTCSDTGCTCEHTEDATTAPEMSASMEVTKVSSPLAPESTPEFICPPPFLPANVQFNSECMCPQMISYLQQRVQKMDYDEPYQGRKAQMEDGGDKGKSKSKYGKKSSPRRGSMFQSIFKYLKNGQQNNKKVQYYTMNVKHSKITHKPKRLVFELADRSPKCSTRRPRYSPECRDNFDTPHSLTHMKEHKNRCNAAMISERKSFRNADLRCDDGKDKDPGRMMNEKFICTSEPDNLATRMDVYYFDHGDSSFLRTTDNPPIITTEILAEKTEAYTTKFWAEMFGTVHIGISFVTSFILQLLRFLLYSIVRPLSVGLIQLLSDYFFKPFLATLFNAFVQPPMIFMYNVATSCRDLLSPIAEGIGYFFREISQLIRAFRLVEYKKICRCEDKNCCEDAVQDKCRDRAV</sequence>
<feature type="compositionally biased region" description="Basic residues" evidence="1">
    <location>
        <begin position="185"/>
        <end position="195"/>
    </location>
</feature>
<feature type="compositionally biased region" description="Basic and acidic residues" evidence="1">
    <location>
        <begin position="1"/>
        <end position="11"/>
    </location>
</feature>
<evidence type="ECO:0000256" key="2">
    <source>
        <dbReference type="SAM" id="Phobius"/>
    </source>
</evidence>
<proteinExistence type="predicted"/>
<keyword evidence="2" id="KW-0812">Transmembrane</keyword>
<organism evidence="3 4">
    <name type="scientific">Acanthoscelides obtectus</name>
    <name type="common">Bean weevil</name>
    <name type="synonym">Bruchus obtectus</name>
    <dbReference type="NCBI Taxonomy" id="200917"/>
    <lineage>
        <taxon>Eukaryota</taxon>
        <taxon>Metazoa</taxon>
        <taxon>Ecdysozoa</taxon>
        <taxon>Arthropoda</taxon>
        <taxon>Hexapoda</taxon>
        <taxon>Insecta</taxon>
        <taxon>Pterygota</taxon>
        <taxon>Neoptera</taxon>
        <taxon>Endopterygota</taxon>
        <taxon>Coleoptera</taxon>
        <taxon>Polyphaga</taxon>
        <taxon>Cucujiformia</taxon>
        <taxon>Chrysomeloidea</taxon>
        <taxon>Chrysomelidae</taxon>
        <taxon>Bruchinae</taxon>
        <taxon>Bruchini</taxon>
        <taxon>Acanthoscelides</taxon>
    </lineage>
</organism>
<dbReference type="AlphaFoldDB" id="A0A9P0JS02"/>
<protein>
    <submittedName>
        <fullName evidence="3">Uncharacterized protein</fullName>
    </submittedName>
</protein>
<feature type="region of interest" description="Disordered" evidence="1">
    <location>
        <begin position="1"/>
        <end position="21"/>
    </location>
</feature>
<dbReference type="OrthoDB" id="10045204at2759"/>
<comment type="caution">
    <text evidence="3">The sequence shown here is derived from an EMBL/GenBank/DDBJ whole genome shotgun (WGS) entry which is preliminary data.</text>
</comment>
<keyword evidence="2" id="KW-1133">Transmembrane helix</keyword>
<evidence type="ECO:0000313" key="4">
    <source>
        <dbReference type="Proteomes" id="UP001152888"/>
    </source>
</evidence>
<feature type="region of interest" description="Disordered" evidence="1">
    <location>
        <begin position="172"/>
        <end position="197"/>
    </location>
</feature>
<feature type="transmembrane region" description="Helical" evidence="2">
    <location>
        <begin position="372"/>
        <end position="394"/>
    </location>
</feature>
<feature type="compositionally biased region" description="Basic and acidic residues" evidence="1">
    <location>
        <begin position="174"/>
        <end position="184"/>
    </location>
</feature>
<name>A0A9P0JS02_ACAOB</name>
<dbReference type="EMBL" id="CAKOFQ010006686">
    <property type="protein sequence ID" value="CAH1959991.1"/>
    <property type="molecule type" value="Genomic_DNA"/>
</dbReference>
<evidence type="ECO:0000313" key="3">
    <source>
        <dbReference type="EMBL" id="CAH1959991.1"/>
    </source>
</evidence>
<accession>A0A9P0JS02</accession>
<gene>
    <name evidence="3" type="ORF">ACAOBT_LOCUS3485</name>
</gene>
<reference evidence="3" key="1">
    <citation type="submission" date="2022-03" db="EMBL/GenBank/DDBJ databases">
        <authorList>
            <person name="Sayadi A."/>
        </authorList>
    </citation>
    <scope>NUCLEOTIDE SEQUENCE</scope>
</reference>
<keyword evidence="2" id="KW-0472">Membrane</keyword>